<dbReference type="Pfam" id="PF09668">
    <property type="entry name" value="Asp_protease"/>
    <property type="match status" value="1"/>
</dbReference>
<accession>A0A0L0C3W0</accession>
<evidence type="ECO:0008006" key="14">
    <source>
        <dbReference type="Google" id="ProtNLM"/>
    </source>
</evidence>
<dbReference type="STRING" id="7375.A0A0L0C3W0"/>
<evidence type="ECO:0000313" key="13">
    <source>
        <dbReference type="Proteomes" id="UP000037069"/>
    </source>
</evidence>
<sequence length="487" mass="53694">EAFYRLKLKFKMKITVTTTTDKIFFLDVSEELELENFKAFCEVESGIAGPQMVVVFNGKPLLDNQKPLKHFGIKDGDCVMLQIQHPPARSSLSAASRGTPMDLDEAAIRNLDFSNINIPGTSTGSSAGNSGYRLGGIPTGGNILDYNDSDEFNVNYDDDPAAVRKMFLDNPESMALLKQNNPRLADALLSGNLESFEKVLKEQIDARKARNAQRLRMLHADPFDPEAQRMIEEEIKQKNIQENMAAAIELHPEVFGTVTMLYINCKVNGVPVKAFVDSGAQTTIMSSACAQRCNVTHLIDTKWSGIAKGVGTQRITGRIHMGKLQIENDYLVSSFTVLEQQPMDMLLGLDMLKRHQCNIDLQRNVLRIGTTGTETKFLPESELPECARLSGNSEDDLNVMAESANDAEERAIKDAIEQSKREAASSGACSTSTNANTIASGDKFSENDVSDLVKMGFKRDEVIVELRRNNGNKTQAIAALIAKTLKF</sequence>
<evidence type="ECO:0000256" key="5">
    <source>
        <dbReference type="ARBA" id="ARBA00022670"/>
    </source>
</evidence>
<proteinExistence type="inferred from homology"/>
<comment type="subcellular location">
    <subcellularLocation>
        <location evidence="1">Cytoplasm</location>
    </subcellularLocation>
</comment>
<dbReference type="Gene3D" id="3.10.20.90">
    <property type="entry name" value="Phosphatidylinositol 3-kinase Catalytic Subunit, Chain A, domain 1"/>
    <property type="match status" value="1"/>
</dbReference>
<feature type="domain" description="Ubiquitin-like" evidence="11">
    <location>
        <begin position="12"/>
        <end position="88"/>
    </location>
</feature>
<dbReference type="PROSITE" id="PS50053">
    <property type="entry name" value="UBIQUITIN_2"/>
    <property type="match status" value="1"/>
</dbReference>
<evidence type="ECO:0000313" key="12">
    <source>
        <dbReference type="EMBL" id="KNC26980.1"/>
    </source>
</evidence>
<evidence type="ECO:0000256" key="2">
    <source>
        <dbReference type="ARBA" id="ARBA00009136"/>
    </source>
</evidence>
<dbReference type="InterPro" id="IPR019103">
    <property type="entry name" value="Peptidase_aspartic_DDI1-type"/>
</dbReference>
<evidence type="ECO:0000256" key="7">
    <source>
        <dbReference type="ARBA" id="ARBA00022801"/>
    </source>
</evidence>
<dbReference type="Pfam" id="PF00240">
    <property type="entry name" value="ubiquitin"/>
    <property type="match status" value="1"/>
</dbReference>
<dbReference type="PANTHER" id="PTHR15397">
    <property type="entry name" value="SODIUM-GLUCOSE COTRANSPORTER REGULATORY PROTEIN -RELATED"/>
    <property type="match status" value="1"/>
</dbReference>
<dbReference type="Gene3D" id="1.10.8.10">
    <property type="entry name" value="DNA helicase RuvA subunit, C-terminal domain"/>
    <property type="match status" value="1"/>
</dbReference>
<keyword evidence="8" id="KW-0653">Protein transport</keyword>
<gene>
    <name evidence="12" type="ORF">FF38_09270</name>
</gene>
<dbReference type="Pfam" id="PF24669">
    <property type="entry name" value="Ddi2_HDD"/>
    <property type="match status" value="1"/>
</dbReference>
<dbReference type="PROSITE" id="PS50030">
    <property type="entry name" value="UBA"/>
    <property type="match status" value="1"/>
</dbReference>
<dbReference type="SUPFAM" id="SSF50630">
    <property type="entry name" value="Acid proteases"/>
    <property type="match status" value="1"/>
</dbReference>
<dbReference type="InterPro" id="IPR015940">
    <property type="entry name" value="UBA"/>
</dbReference>
<dbReference type="InterPro" id="IPR009060">
    <property type="entry name" value="UBA-like_sf"/>
</dbReference>
<dbReference type="SUPFAM" id="SSF46934">
    <property type="entry name" value="UBA-like"/>
    <property type="match status" value="1"/>
</dbReference>
<evidence type="ECO:0000256" key="3">
    <source>
        <dbReference type="ARBA" id="ARBA00022448"/>
    </source>
</evidence>
<dbReference type="CDD" id="cd05479">
    <property type="entry name" value="RP_DDI"/>
    <property type="match status" value="1"/>
</dbReference>
<dbReference type="GO" id="GO:0005737">
    <property type="term" value="C:cytoplasm"/>
    <property type="evidence" value="ECO:0007669"/>
    <property type="project" value="UniProtKB-SubCell"/>
</dbReference>
<dbReference type="SMART" id="SM00213">
    <property type="entry name" value="UBQ"/>
    <property type="match status" value="1"/>
</dbReference>
<evidence type="ECO:0000256" key="4">
    <source>
        <dbReference type="ARBA" id="ARBA00022490"/>
    </source>
</evidence>
<feature type="non-terminal residue" evidence="12">
    <location>
        <position position="1"/>
    </location>
</feature>
<dbReference type="Gene3D" id="2.40.70.10">
    <property type="entry name" value="Acid Proteases"/>
    <property type="match status" value="1"/>
</dbReference>
<evidence type="ECO:0000256" key="9">
    <source>
        <dbReference type="SAM" id="MobiDB-lite"/>
    </source>
</evidence>
<dbReference type="InterPro" id="IPR000626">
    <property type="entry name" value="Ubiquitin-like_dom"/>
</dbReference>
<dbReference type="GO" id="GO:0004190">
    <property type="term" value="F:aspartic-type endopeptidase activity"/>
    <property type="evidence" value="ECO:0007669"/>
    <property type="project" value="UniProtKB-KW"/>
</dbReference>
<keyword evidence="13" id="KW-1185">Reference proteome</keyword>
<evidence type="ECO:0000256" key="6">
    <source>
        <dbReference type="ARBA" id="ARBA00022750"/>
    </source>
</evidence>
<comment type="caution">
    <text evidence="12">The sequence shown here is derived from an EMBL/GenBank/DDBJ whole genome shotgun (WGS) entry which is preliminary data.</text>
</comment>
<feature type="region of interest" description="Disordered" evidence="9">
    <location>
        <begin position="422"/>
        <end position="441"/>
    </location>
</feature>
<comment type="similarity">
    <text evidence="2">Belongs to the DDI1 family.</text>
</comment>
<dbReference type="Proteomes" id="UP000037069">
    <property type="component" value="Unassembled WGS sequence"/>
</dbReference>
<keyword evidence="3" id="KW-0813">Transport</keyword>
<keyword evidence="4" id="KW-0963">Cytoplasm</keyword>
<reference evidence="12 13" key="1">
    <citation type="journal article" date="2015" name="Nat. Commun.">
        <title>Lucilia cuprina genome unlocks parasitic fly biology to underpin future interventions.</title>
        <authorList>
            <person name="Anstead C.A."/>
            <person name="Korhonen P.K."/>
            <person name="Young N.D."/>
            <person name="Hall R.S."/>
            <person name="Jex A.R."/>
            <person name="Murali S.C."/>
            <person name="Hughes D.S."/>
            <person name="Lee S.F."/>
            <person name="Perry T."/>
            <person name="Stroehlein A.J."/>
            <person name="Ansell B.R."/>
            <person name="Breugelmans B."/>
            <person name="Hofmann A."/>
            <person name="Qu J."/>
            <person name="Dugan S."/>
            <person name="Lee S.L."/>
            <person name="Chao H."/>
            <person name="Dinh H."/>
            <person name="Han Y."/>
            <person name="Doddapaneni H.V."/>
            <person name="Worley K.C."/>
            <person name="Muzny D.M."/>
            <person name="Ioannidis P."/>
            <person name="Waterhouse R.M."/>
            <person name="Zdobnov E.M."/>
            <person name="James P.J."/>
            <person name="Bagnall N.H."/>
            <person name="Kotze A.C."/>
            <person name="Gibbs R.A."/>
            <person name="Richards S."/>
            <person name="Batterham P."/>
            <person name="Gasser R.B."/>
        </authorList>
    </citation>
    <scope>NUCLEOTIDE SEQUENCE [LARGE SCALE GENOMIC DNA]</scope>
    <source>
        <strain evidence="12 13">LS</strain>
        <tissue evidence="12">Full body</tissue>
    </source>
</reference>
<dbReference type="SUPFAM" id="SSF54236">
    <property type="entry name" value="Ubiquitin-like"/>
    <property type="match status" value="1"/>
</dbReference>
<dbReference type="InterPro" id="IPR029071">
    <property type="entry name" value="Ubiquitin-like_domsf"/>
</dbReference>
<evidence type="ECO:0000259" key="11">
    <source>
        <dbReference type="PROSITE" id="PS50053"/>
    </source>
</evidence>
<keyword evidence="6" id="KW-0064">Aspartyl protease</keyword>
<protein>
    <recommendedName>
        <fullName evidence="14">Protein DDI1-like protein 2</fullName>
    </recommendedName>
</protein>
<dbReference type="FunFam" id="2.40.70.10:FF:000005">
    <property type="entry name" value="DNA damage inducible 1 homolog 2"/>
    <property type="match status" value="1"/>
</dbReference>
<dbReference type="EMBL" id="JRES01000943">
    <property type="protein sequence ID" value="KNC26980.1"/>
    <property type="molecule type" value="Genomic_DNA"/>
</dbReference>
<dbReference type="GO" id="GO:0006508">
    <property type="term" value="P:proteolysis"/>
    <property type="evidence" value="ECO:0007669"/>
    <property type="project" value="UniProtKB-KW"/>
</dbReference>
<name>A0A0L0C3W0_LUCCU</name>
<dbReference type="OMA" id="GHRLNAF"/>
<evidence type="ECO:0000259" key="10">
    <source>
        <dbReference type="PROSITE" id="PS50030"/>
    </source>
</evidence>
<dbReference type="InterPro" id="IPR057273">
    <property type="entry name" value="Ddi1/2_HDD"/>
</dbReference>
<dbReference type="OrthoDB" id="1047367at2759"/>
<dbReference type="AlphaFoldDB" id="A0A0L0C3W0"/>
<evidence type="ECO:0000256" key="1">
    <source>
        <dbReference type="ARBA" id="ARBA00004496"/>
    </source>
</evidence>
<dbReference type="InterPro" id="IPR033882">
    <property type="entry name" value="DDI1_N"/>
</dbReference>
<feature type="compositionally biased region" description="Polar residues" evidence="9">
    <location>
        <begin position="427"/>
        <end position="439"/>
    </location>
</feature>
<keyword evidence="5" id="KW-0645">Protease</keyword>
<dbReference type="CDD" id="cd01796">
    <property type="entry name" value="Ubl_Ddi1_like"/>
    <property type="match status" value="1"/>
</dbReference>
<keyword evidence="7" id="KW-0378">Hydrolase</keyword>
<evidence type="ECO:0000256" key="8">
    <source>
        <dbReference type="ARBA" id="ARBA00022927"/>
    </source>
</evidence>
<dbReference type="GO" id="GO:0015031">
    <property type="term" value="P:protein transport"/>
    <property type="evidence" value="ECO:0007669"/>
    <property type="project" value="UniProtKB-KW"/>
</dbReference>
<dbReference type="PANTHER" id="PTHR15397:SF3">
    <property type="entry name" value="DNA DAMAGE INDUCIBLE 1 HOMOLOG 2"/>
    <property type="match status" value="1"/>
</dbReference>
<feature type="domain" description="UBA" evidence="10">
    <location>
        <begin position="443"/>
        <end position="483"/>
    </location>
</feature>
<organism evidence="12 13">
    <name type="scientific">Lucilia cuprina</name>
    <name type="common">Green bottle fly</name>
    <name type="synonym">Australian sheep blowfly</name>
    <dbReference type="NCBI Taxonomy" id="7375"/>
    <lineage>
        <taxon>Eukaryota</taxon>
        <taxon>Metazoa</taxon>
        <taxon>Ecdysozoa</taxon>
        <taxon>Arthropoda</taxon>
        <taxon>Hexapoda</taxon>
        <taxon>Insecta</taxon>
        <taxon>Pterygota</taxon>
        <taxon>Neoptera</taxon>
        <taxon>Endopterygota</taxon>
        <taxon>Diptera</taxon>
        <taxon>Brachycera</taxon>
        <taxon>Muscomorpha</taxon>
        <taxon>Oestroidea</taxon>
        <taxon>Calliphoridae</taxon>
        <taxon>Luciliinae</taxon>
        <taxon>Lucilia</taxon>
    </lineage>
</organism>
<dbReference type="InterPro" id="IPR021109">
    <property type="entry name" value="Peptidase_aspartic_dom_sf"/>
</dbReference>